<evidence type="ECO:0000256" key="2">
    <source>
        <dbReference type="ARBA" id="ARBA00023125"/>
    </source>
</evidence>
<comment type="caution">
    <text evidence="5">The sequence shown here is derived from an EMBL/GenBank/DDBJ whole genome shotgun (WGS) entry which is preliminary data.</text>
</comment>
<dbReference type="InterPro" id="IPR050313">
    <property type="entry name" value="Carb_Metab_HTH_regulators"/>
</dbReference>
<accession>A0A329QN83</accession>
<dbReference type="InterPro" id="IPR001034">
    <property type="entry name" value="DeoR_HTH"/>
</dbReference>
<dbReference type="AlphaFoldDB" id="A0A329QN83"/>
<feature type="domain" description="HTH deoR-type" evidence="4">
    <location>
        <begin position="32"/>
        <end position="87"/>
    </location>
</feature>
<dbReference type="PANTHER" id="PTHR30363">
    <property type="entry name" value="HTH-TYPE TRANSCRIPTIONAL REGULATOR SRLR-RELATED"/>
    <property type="match status" value="1"/>
</dbReference>
<name>A0A329QN83_9ACTN</name>
<dbReference type="Pfam" id="PF08220">
    <property type="entry name" value="HTH_DeoR"/>
    <property type="match status" value="1"/>
</dbReference>
<dbReference type="InterPro" id="IPR037171">
    <property type="entry name" value="NagB/RpiA_transferase-like"/>
</dbReference>
<sequence length="291" mass="30944">MKCVPARPRATGDDGIHTPRAPACRRGGCCVKTERHRAIIERLDTGGDVSVAELVEMFDVSEMTIRRDLFELERTGVLRRVHGGATPVGGRAYEPPFRVREGQQPDRKQAIATAAAGLVTHGDAIGLDVGSTVLMMADSLASVRQLTIVTASLRVAWAVASSHALEQSARLIVTGGVVRAEELSMTGQAAADRFRSMRLDKAFVGVGGLSPAVGATEFNLEDAEVKKVMIRSARKVIVLADTSKLGNESFAHVAAVDDIDVLVTDAAADHPAVVEFERAGVEVVTARPSRS</sequence>
<evidence type="ECO:0000256" key="3">
    <source>
        <dbReference type="ARBA" id="ARBA00023163"/>
    </source>
</evidence>
<evidence type="ECO:0000259" key="4">
    <source>
        <dbReference type="PROSITE" id="PS51000"/>
    </source>
</evidence>
<dbReference type="PROSITE" id="PS00894">
    <property type="entry name" value="HTH_DEOR_1"/>
    <property type="match status" value="1"/>
</dbReference>
<dbReference type="Pfam" id="PF00455">
    <property type="entry name" value="DeoRC"/>
    <property type="match status" value="1"/>
</dbReference>
<keyword evidence="1" id="KW-0805">Transcription regulation</keyword>
<proteinExistence type="predicted"/>
<dbReference type="InterPro" id="IPR036388">
    <property type="entry name" value="WH-like_DNA-bd_sf"/>
</dbReference>
<dbReference type="GO" id="GO:0003700">
    <property type="term" value="F:DNA-binding transcription factor activity"/>
    <property type="evidence" value="ECO:0007669"/>
    <property type="project" value="InterPro"/>
</dbReference>
<dbReference type="PRINTS" id="PR00037">
    <property type="entry name" value="HTHLACR"/>
</dbReference>
<dbReference type="SUPFAM" id="SSF46785">
    <property type="entry name" value="Winged helix' DNA-binding domain"/>
    <property type="match status" value="1"/>
</dbReference>
<protein>
    <submittedName>
        <fullName evidence="5">DeoR/GlpR transcriptional regulator</fullName>
    </submittedName>
</protein>
<dbReference type="EMBL" id="QMIG01000011">
    <property type="protein sequence ID" value="RAW13825.1"/>
    <property type="molecule type" value="Genomic_DNA"/>
</dbReference>
<keyword evidence="6" id="KW-1185">Reference proteome</keyword>
<dbReference type="SUPFAM" id="SSF100950">
    <property type="entry name" value="NagB/RpiA/CoA transferase-like"/>
    <property type="match status" value="1"/>
</dbReference>
<gene>
    <name evidence="5" type="ORF">DPM12_12545</name>
</gene>
<dbReference type="InterPro" id="IPR036390">
    <property type="entry name" value="WH_DNA-bd_sf"/>
</dbReference>
<dbReference type="SMART" id="SM00420">
    <property type="entry name" value="HTH_DEOR"/>
    <property type="match status" value="1"/>
</dbReference>
<keyword evidence="2" id="KW-0238">DNA-binding</keyword>
<dbReference type="GO" id="GO:0003677">
    <property type="term" value="F:DNA binding"/>
    <property type="evidence" value="ECO:0007669"/>
    <property type="project" value="UniProtKB-KW"/>
</dbReference>
<evidence type="ECO:0000256" key="1">
    <source>
        <dbReference type="ARBA" id="ARBA00023015"/>
    </source>
</evidence>
<evidence type="ECO:0000313" key="5">
    <source>
        <dbReference type="EMBL" id="RAW13825.1"/>
    </source>
</evidence>
<dbReference type="InterPro" id="IPR018356">
    <property type="entry name" value="Tscrpt_reg_HTH_DeoR_CS"/>
</dbReference>
<dbReference type="InterPro" id="IPR014036">
    <property type="entry name" value="DeoR-like_C"/>
</dbReference>
<organism evidence="5 6">
    <name type="scientific">Phytoactinopolyspora halophila</name>
    <dbReference type="NCBI Taxonomy" id="1981511"/>
    <lineage>
        <taxon>Bacteria</taxon>
        <taxon>Bacillati</taxon>
        <taxon>Actinomycetota</taxon>
        <taxon>Actinomycetes</taxon>
        <taxon>Jiangellales</taxon>
        <taxon>Jiangellaceae</taxon>
        <taxon>Phytoactinopolyspora</taxon>
    </lineage>
</organism>
<reference evidence="5 6" key="1">
    <citation type="submission" date="2018-06" db="EMBL/GenBank/DDBJ databases">
        <title>Phytoactinopolyspora halophila sp. nov., a novel halophilic actinomycete isolated from a saline soil in China.</title>
        <authorList>
            <person name="Tang S.-K."/>
        </authorList>
    </citation>
    <scope>NUCLEOTIDE SEQUENCE [LARGE SCALE GENOMIC DNA]</scope>
    <source>
        <strain evidence="5 6">YIM 96934</strain>
    </source>
</reference>
<dbReference type="PANTHER" id="PTHR30363:SF44">
    <property type="entry name" value="AGA OPERON TRANSCRIPTIONAL REPRESSOR-RELATED"/>
    <property type="match status" value="1"/>
</dbReference>
<dbReference type="Proteomes" id="UP000250462">
    <property type="component" value="Unassembled WGS sequence"/>
</dbReference>
<dbReference type="Gene3D" id="1.10.10.10">
    <property type="entry name" value="Winged helix-like DNA-binding domain superfamily/Winged helix DNA-binding domain"/>
    <property type="match status" value="1"/>
</dbReference>
<dbReference type="Gene3D" id="3.40.50.1360">
    <property type="match status" value="1"/>
</dbReference>
<keyword evidence="3" id="KW-0804">Transcription</keyword>
<evidence type="ECO:0000313" key="6">
    <source>
        <dbReference type="Proteomes" id="UP000250462"/>
    </source>
</evidence>
<dbReference type="PROSITE" id="PS51000">
    <property type="entry name" value="HTH_DEOR_2"/>
    <property type="match status" value="1"/>
</dbReference>
<dbReference type="SMART" id="SM01134">
    <property type="entry name" value="DeoRC"/>
    <property type="match status" value="1"/>
</dbReference>
<dbReference type="OrthoDB" id="7688673at2"/>